<protein>
    <recommendedName>
        <fullName evidence="8">MLO-like protein</fullName>
    </recommendedName>
</protein>
<keyword evidence="3 8" id="KW-0812">Transmembrane</keyword>
<feature type="compositionally biased region" description="Polar residues" evidence="9">
    <location>
        <begin position="435"/>
        <end position="445"/>
    </location>
</feature>
<keyword evidence="7 8" id="KW-0568">Pathogenesis-related protein</keyword>
<evidence type="ECO:0000256" key="1">
    <source>
        <dbReference type="ARBA" id="ARBA00004141"/>
    </source>
</evidence>
<sequence>MPSTERSLESTSTWAVAVICFVLVAISIVIEHVIHRTGSWLKKKKKSSLYEALDKIKAELMLLGFISLLLTISQDYIARICLPRSVANSWHPCNYNGDDDSEYDDSCLARGQVQLVSAYGIHQLHIFIFVLAISHILYSVITYGLGTLKMRKWKSWEDETKTVQYEFYNDPERFRFARDTSFGRRHLHFWSKSPVLLWIVCFFRQFFRSVEKVDYLTLRHGFITEHLTPQSQATFNFHKYIKRSLEEDFKIIVGISPIIWFLAVLFLLTNTNGWYSHFWLPFIPLIILLLIGAKLQVIITKMGIRILDRGDVIKGTPIVQPGDDLFWFNRPGLILFLIHFILFEVKISLYLYLPKYYYEYGFPSCYHENVEDLVIRISMGVVVQFICSYVTLPLYALVTQMGSNMKPVIFSEPVASALRKWHHEAKKQLKHGRPSANTTPFSSRPASPMHGSMSPVYLLNGQRNDSEHNIVNMATSPRTASNYSSSHYRKNIYDDDDDNDDINRYENYEIEIDVENPNPNPNPNPYPNPPPPPRPQEASQQHEVQISLSDFSFRQKEKLSSYPS</sequence>
<comment type="function">
    <text evidence="8">May be involved in modulation of pathogen defense and leaf cell death.</text>
</comment>
<dbReference type="GO" id="GO:0016020">
    <property type="term" value="C:membrane"/>
    <property type="evidence" value="ECO:0007669"/>
    <property type="project" value="UniProtKB-SubCell"/>
</dbReference>
<feature type="transmembrane region" description="Helical" evidence="10">
    <location>
        <begin position="56"/>
        <end position="77"/>
    </location>
</feature>
<keyword evidence="6 8" id="KW-0472">Membrane</keyword>
<accession>A0A9N7R5H2</accession>
<feature type="transmembrane region" description="Helical" evidence="10">
    <location>
        <begin position="333"/>
        <end position="353"/>
    </location>
</feature>
<keyword evidence="12" id="KW-1185">Reference proteome</keyword>
<feature type="compositionally biased region" description="Polar residues" evidence="9">
    <location>
        <begin position="537"/>
        <end position="552"/>
    </location>
</feature>
<comment type="domain">
    <text evidence="8">The C-terminus contains a calmodulin-binding domain, which binds calmodulin in a calcium-dependent fashion.</text>
</comment>
<dbReference type="Proteomes" id="UP001153555">
    <property type="component" value="Unassembled WGS sequence"/>
</dbReference>
<comment type="caution">
    <text evidence="11">The sequence shown here is derived from an EMBL/GenBank/DDBJ whole genome shotgun (WGS) entry which is preliminary data.</text>
</comment>
<keyword evidence="4 8" id="KW-0611">Plant defense</keyword>
<feature type="region of interest" description="Disordered" evidence="9">
    <location>
        <begin position="427"/>
        <end position="460"/>
    </location>
</feature>
<proteinExistence type="inferred from homology"/>
<dbReference type="GO" id="GO:0005516">
    <property type="term" value="F:calmodulin binding"/>
    <property type="evidence" value="ECO:0007669"/>
    <property type="project" value="UniProtKB-KW"/>
</dbReference>
<evidence type="ECO:0000313" key="11">
    <source>
        <dbReference type="EMBL" id="CAA0814461.1"/>
    </source>
</evidence>
<feature type="transmembrane region" description="Helical" evidence="10">
    <location>
        <begin position="373"/>
        <end position="398"/>
    </location>
</feature>
<evidence type="ECO:0000256" key="3">
    <source>
        <dbReference type="ARBA" id="ARBA00022692"/>
    </source>
</evidence>
<evidence type="ECO:0000256" key="2">
    <source>
        <dbReference type="ARBA" id="ARBA00006574"/>
    </source>
</evidence>
<gene>
    <name evidence="8" type="primary">MLO</name>
    <name evidence="11" type="ORF">SHERM_14753</name>
</gene>
<comment type="similarity">
    <text evidence="2 8">Belongs to the MLO family.</text>
</comment>
<keyword evidence="8" id="KW-0112">Calmodulin-binding</keyword>
<evidence type="ECO:0000256" key="6">
    <source>
        <dbReference type="ARBA" id="ARBA00023136"/>
    </source>
</evidence>
<evidence type="ECO:0000256" key="9">
    <source>
        <dbReference type="SAM" id="MobiDB-lite"/>
    </source>
</evidence>
<feature type="transmembrane region" description="Helical" evidence="10">
    <location>
        <begin position="124"/>
        <end position="145"/>
    </location>
</feature>
<dbReference type="PANTHER" id="PTHR31942:SF128">
    <property type="entry name" value="MLO-LIKE PROTEIN"/>
    <property type="match status" value="1"/>
</dbReference>
<reference evidence="11" key="1">
    <citation type="submission" date="2019-12" db="EMBL/GenBank/DDBJ databases">
        <authorList>
            <person name="Scholes J."/>
        </authorList>
    </citation>
    <scope>NUCLEOTIDE SEQUENCE</scope>
</reference>
<evidence type="ECO:0000256" key="4">
    <source>
        <dbReference type="ARBA" id="ARBA00022821"/>
    </source>
</evidence>
<dbReference type="Pfam" id="PF03094">
    <property type="entry name" value="Mlo"/>
    <property type="match status" value="2"/>
</dbReference>
<dbReference type="PANTHER" id="PTHR31942">
    <property type="entry name" value="MLO-LIKE PROTEIN 1"/>
    <property type="match status" value="1"/>
</dbReference>
<organism evidence="11 12">
    <name type="scientific">Striga hermonthica</name>
    <name type="common">Purple witchweed</name>
    <name type="synonym">Buchnera hermonthica</name>
    <dbReference type="NCBI Taxonomy" id="68872"/>
    <lineage>
        <taxon>Eukaryota</taxon>
        <taxon>Viridiplantae</taxon>
        <taxon>Streptophyta</taxon>
        <taxon>Embryophyta</taxon>
        <taxon>Tracheophyta</taxon>
        <taxon>Spermatophyta</taxon>
        <taxon>Magnoliopsida</taxon>
        <taxon>eudicotyledons</taxon>
        <taxon>Gunneridae</taxon>
        <taxon>Pentapetalae</taxon>
        <taxon>asterids</taxon>
        <taxon>lamiids</taxon>
        <taxon>Lamiales</taxon>
        <taxon>Orobanchaceae</taxon>
        <taxon>Buchnereae</taxon>
        <taxon>Striga</taxon>
    </lineage>
</organism>
<feature type="compositionally biased region" description="Polar residues" evidence="9">
    <location>
        <begin position="474"/>
        <end position="486"/>
    </location>
</feature>
<dbReference type="InterPro" id="IPR004326">
    <property type="entry name" value="Mlo"/>
</dbReference>
<feature type="transmembrane region" description="Helical" evidence="10">
    <location>
        <begin position="249"/>
        <end position="268"/>
    </location>
</feature>
<feature type="region of interest" description="Disordered" evidence="9">
    <location>
        <begin position="474"/>
        <end position="564"/>
    </location>
</feature>
<feature type="compositionally biased region" description="Basic and acidic residues" evidence="9">
    <location>
        <begin position="553"/>
        <end position="564"/>
    </location>
</feature>
<feature type="transmembrane region" description="Helical" evidence="10">
    <location>
        <begin position="12"/>
        <end position="35"/>
    </location>
</feature>
<dbReference type="OrthoDB" id="1388414at2759"/>
<dbReference type="GO" id="GO:0006952">
    <property type="term" value="P:defense response"/>
    <property type="evidence" value="ECO:0007669"/>
    <property type="project" value="UniProtKB-KW"/>
</dbReference>
<keyword evidence="5 8" id="KW-1133">Transmembrane helix</keyword>
<evidence type="ECO:0000256" key="8">
    <source>
        <dbReference type="RuleBase" id="RU280816"/>
    </source>
</evidence>
<evidence type="ECO:0000313" key="12">
    <source>
        <dbReference type="Proteomes" id="UP001153555"/>
    </source>
</evidence>
<evidence type="ECO:0000256" key="7">
    <source>
        <dbReference type="ARBA" id="ARBA00023265"/>
    </source>
</evidence>
<comment type="subcellular location">
    <subcellularLocation>
        <location evidence="1 8">Membrane</location>
        <topology evidence="1 8">Multi-pass membrane protein</topology>
    </subcellularLocation>
</comment>
<evidence type="ECO:0000256" key="10">
    <source>
        <dbReference type="SAM" id="Phobius"/>
    </source>
</evidence>
<dbReference type="AlphaFoldDB" id="A0A9N7R5H2"/>
<evidence type="ECO:0000256" key="5">
    <source>
        <dbReference type="ARBA" id="ARBA00022989"/>
    </source>
</evidence>
<feature type="compositionally biased region" description="Pro residues" evidence="9">
    <location>
        <begin position="518"/>
        <end position="535"/>
    </location>
</feature>
<feature type="transmembrane region" description="Helical" evidence="10">
    <location>
        <begin position="274"/>
        <end position="295"/>
    </location>
</feature>
<name>A0A9N7R5H2_STRHE</name>
<dbReference type="EMBL" id="CACSLK010012206">
    <property type="protein sequence ID" value="CAA0814461.1"/>
    <property type="molecule type" value="Genomic_DNA"/>
</dbReference>